<accession>A0A1E3QMS5</accession>
<dbReference type="PROSITE" id="PS00737">
    <property type="entry name" value="THIOLASE_2"/>
    <property type="match status" value="1"/>
</dbReference>
<dbReference type="InterPro" id="IPR016039">
    <property type="entry name" value="Thiolase-like"/>
</dbReference>
<dbReference type="STRING" id="984486.A0A1E3QMS5"/>
<organism evidence="15 16">
    <name type="scientific">Babjeviella inositovora NRRL Y-12698</name>
    <dbReference type="NCBI Taxonomy" id="984486"/>
    <lineage>
        <taxon>Eukaryota</taxon>
        <taxon>Fungi</taxon>
        <taxon>Dikarya</taxon>
        <taxon>Ascomycota</taxon>
        <taxon>Saccharomycotina</taxon>
        <taxon>Pichiomycetes</taxon>
        <taxon>Serinales incertae sedis</taxon>
        <taxon>Babjeviella</taxon>
    </lineage>
</organism>
<dbReference type="PANTHER" id="PTHR43853">
    <property type="entry name" value="3-KETOACYL-COA THIOLASE, PEROXISOMAL"/>
    <property type="match status" value="1"/>
</dbReference>
<dbReference type="PANTHER" id="PTHR43853:SF8">
    <property type="entry name" value="3-KETOACYL-COA THIOLASE, PEROXISOMAL"/>
    <property type="match status" value="1"/>
</dbReference>
<dbReference type="InterPro" id="IPR020615">
    <property type="entry name" value="Thiolase_acyl_enz_int_AS"/>
</dbReference>
<comment type="subcellular location">
    <subcellularLocation>
        <location evidence="1">Peroxisome</location>
    </subcellularLocation>
</comment>
<dbReference type="InterPro" id="IPR050215">
    <property type="entry name" value="Thiolase-like_sf_Thiolase"/>
</dbReference>
<keyword evidence="7" id="KW-0443">Lipid metabolism</keyword>
<dbReference type="GO" id="GO:0005777">
    <property type="term" value="C:peroxisome"/>
    <property type="evidence" value="ECO:0007669"/>
    <property type="project" value="UniProtKB-SubCell"/>
</dbReference>
<dbReference type="InterPro" id="IPR020617">
    <property type="entry name" value="Thiolase_C"/>
</dbReference>
<dbReference type="GO" id="GO:0006635">
    <property type="term" value="P:fatty acid beta-oxidation"/>
    <property type="evidence" value="ECO:0007669"/>
    <property type="project" value="TreeGrafter"/>
</dbReference>
<dbReference type="EC" id="2.3.1.16" evidence="10"/>
<evidence type="ECO:0000259" key="14">
    <source>
        <dbReference type="Pfam" id="PF02803"/>
    </source>
</evidence>
<evidence type="ECO:0000256" key="12">
    <source>
        <dbReference type="RuleBase" id="RU003557"/>
    </source>
</evidence>
<dbReference type="InterPro" id="IPR020613">
    <property type="entry name" value="Thiolase_CS"/>
</dbReference>
<comment type="catalytic activity">
    <reaction evidence="11">
        <text>an acyl-CoA + acetyl-CoA = a 3-oxoacyl-CoA + CoA</text>
        <dbReference type="Rhea" id="RHEA:21564"/>
        <dbReference type="ChEBI" id="CHEBI:57287"/>
        <dbReference type="ChEBI" id="CHEBI:57288"/>
        <dbReference type="ChEBI" id="CHEBI:58342"/>
        <dbReference type="ChEBI" id="CHEBI:90726"/>
        <dbReference type="EC" id="2.3.1.16"/>
    </reaction>
</comment>
<gene>
    <name evidence="15" type="ORF">BABINDRAFT_155098</name>
</gene>
<dbReference type="OrthoDB" id="5404651at2759"/>
<protein>
    <recommendedName>
        <fullName evidence="10">acetyl-CoA C-acyltransferase</fullName>
        <ecNumber evidence="10">2.3.1.16</ecNumber>
    </recommendedName>
</protein>
<evidence type="ECO:0000313" key="16">
    <source>
        <dbReference type="Proteomes" id="UP000094336"/>
    </source>
</evidence>
<name>A0A1E3QMS5_9ASCO</name>
<keyword evidence="6" id="KW-0809">Transit peptide</keyword>
<keyword evidence="8" id="KW-0576">Peroxisome</keyword>
<dbReference type="InterPro" id="IPR002155">
    <property type="entry name" value="Thiolase"/>
</dbReference>
<evidence type="ECO:0000256" key="6">
    <source>
        <dbReference type="ARBA" id="ARBA00022946"/>
    </source>
</evidence>
<proteinExistence type="inferred from homology"/>
<dbReference type="Pfam" id="PF02803">
    <property type="entry name" value="Thiolase_C"/>
    <property type="match status" value="1"/>
</dbReference>
<reference evidence="16" key="1">
    <citation type="submission" date="2016-05" db="EMBL/GenBank/DDBJ databases">
        <title>Comparative genomics of biotechnologically important yeasts.</title>
        <authorList>
            <consortium name="DOE Joint Genome Institute"/>
            <person name="Riley R."/>
            <person name="Haridas S."/>
            <person name="Wolfe K.H."/>
            <person name="Lopes M.R."/>
            <person name="Hittinger C.T."/>
            <person name="Goker M."/>
            <person name="Salamov A."/>
            <person name="Wisecaver J."/>
            <person name="Long T.M."/>
            <person name="Aerts A.L."/>
            <person name="Barry K."/>
            <person name="Choi C."/>
            <person name="Clum A."/>
            <person name="Coughlan A.Y."/>
            <person name="Deshpande S."/>
            <person name="Douglass A.P."/>
            <person name="Hanson S.J."/>
            <person name="Klenk H.-P."/>
            <person name="Labutti K."/>
            <person name="Lapidus A."/>
            <person name="Lindquist E."/>
            <person name="Lipzen A."/>
            <person name="Meier-Kolthoff J.P."/>
            <person name="Ohm R.A."/>
            <person name="Otillar R.P."/>
            <person name="Pangilinan J."/>
            <person name="Peng Y."/>
            <person name="Rokas A."/>
            <person name="Rosa C.A."/>
            <person name="Scheuner C."/>
            <person name="Sibirny A.A."/>
            <person name="Slot J.C."/>
            <person name="Stielow J.B."/>
            <person name="Sun H."/>
            <person name="Kurtzman C.P."/>
            <person name="Blackwell M."/>
            <person name="Grigoriev I.V."/>
            <person name="Jeffries T.W."/>
        </authorList>
    </citation>
    <scope>NUCLEOTIDE SEQUENCE [LARGE SCALE GENOMIC DNA]</scope>
    <source>
        <strain evidence="16">NRRL Y-12698</strain>
    </source>
</reference>
<feature type="domain" description="Thiolase N-terminal" evidence="13">
    <location>
        <begin position="102"/>
        <end position="353"/>
    </location>
</feature>
<keyword evidence="4 12" id="KW-0808">Transferase</keyword>
<evidence type="ECO:0000256" key="3">
    <source>
        <dbReference type="ARBA" id="ARBA00010982"/>
    </source>
</evidence>
<evidence type="ECO:0000256" key="4">
    <source>
        <dbReference type="ARBA" id="ARBA00022679"/>
    </source>
</evidence>
<dbReference type="RefSeq" id="XP_018984256.1">
    <property type="nucleotide sequence ID" value="XM_019127274.1"/>
</dbReference>
<dbReference type="PROSITE" id="PS00098">
    <property type="entry name" value="THIOLASE_1"/>
    <property type="match status" value="1"/>
</dbReference>
<evidence type="ECO:0000256" key="2">
    <source>
        <dbReference type="ARBA" id="ARBA00004872"/>
    </source>
</evidence>
<keyword evidence="5" id="KW-0276">Fatty acid metabolism</keyword>
<dbReference type="GeneID" id="30145127"/>
<comment type="pathway">
    <text evidence="2">Lipid metabolism; fatty acid metabolism.</text>
</comment>
<dbReference type="CDD" id="cd00751">
    <property type="entry name" value="thiolase"/>
    <property type="match status" value="1"/>
</dbReference>
<sequence>MLIGETFSNELSHKHVSFSLHVRTPPRYYPRFNPREAEGNADFGDAWTCLYKKHVCPNFSGSLSSRPYLNSDYTMERLRQVASHLDTVKGASAIKHKNADDVVIVAAYRTAMTKGFKGGFKDTATEDLLIGLVKGLLSKTPKFDPKYIEDVAIGNVLNGGAGAFEHRAAMLAAGISYEAAFVAVNRQCSSGLIAVNDIANKILTGQIACGLAGGVESMSQKYDHKNLIPQFSELIANSPAASKCNIPMGLTNENVAEKYNIDRAAQDAFSAASYHKAEQAVTKGLFKDEIIPVQVKTAQGTAVIDTDEGPRAGVTAASLGKLKPAFKKDGTTHAGNASQISDGAGAVLLMRRSLATKLGLRVVGKYVATSAVGVPPEIMGVGPAYAIPHVLAQAGISTSDVAVFEINEAFAAQALFCIEHLGLDKAKVNPRGGAIALGHPLGATGARQVATIMRELKTGEIGVTSMCIGTGMGAAAVFVKDDFYVYRDRYGCCCCFCQGVGI</sequence>
<dbReference type="SUPFAM" id="SSF53901">
    <property type="entry name" value="Thiolase-like"/>
    <property type="match status" value="2"/>
</dbReference>
<dbReference type="Proteomes" id="UP000094336">
    <property type="component" value="Unassembled WGS sequence"/>
</dbReference>
<dbReference type="AlphaFoldDB" id="A0A1E3QMS5"/>
<evidence type="ECO:0000259" key="13">
    <source>
        <dbReference type="Pfam" id="PF00108"/>
    </source>
</evidence>
<dbReference type="PROSITE" id="PS00099">
    <property type="entry name" value="THIOLASE_3"/>
    <property type="match status" value="1"/>
</dbReference>
<dbReference type="InterPro" id="IPR020610">
    <property type="entry name" value="Thiolase_AS"/>
</dbReference>
<evidence type="ECO:0000256" key="1">
    <source>
        <dbReference type="ARBA" id="ARBA00004275"/>
    </source>
</evidence>
<evidence type="ECO:0000256" key="9">
    <source>
        <dbReference type="ARBA" id="ARBA00023315"/>
    </source>
</evidence>
<keyword evidence="9 12" id="KW-0012">Acyltransferase</keyword>
<evidence type="ECO:0000256" key="8">
    <source>
        <dbReference type="ARBA" id="ARBA00023140"/>
    </source>
</evidence>
<evidence type="ECO:0000256" key="5">
    <source>
        <dbReference type="ARBA" id="ARBA00022832"/>
    </source>
</evidence>
<evidence type="ECO:0000313" key="15">
    <source>
        <dbReference type="EMBL" id="ODQ78928.1"/>
    </source>
</evidence>
<evidence type="ECO:0000256" key="7">
    <source>
        <dbReference type="ARBA" id="ARBA00023098"/>
    </source>
</evidence>
<dbReference type="EMBL" id="KV454434">
    <property type="protein sequence ID" value="ODQ78928.1"/>
    <property type="molecule type" value="Genomic_DNA"/>
</dbReference>
<evidence type="ECO:0000256" key="10">
    <source>
        <dbReference type="ARBA" id="ARBA00024073"/>
    </source>
</evidence>
<dbReference type="GO" id="GO:0003988">
    <property type="term" value="F:acetyl-CoA C-acyltransferase activity"/>
    <property type="evidence" value="ECO:0007669"/>
    <property type="project" value="UniProtKB-EC"/>
</dbReference>
<dbReference type="Pfam" id="PF00108">
    <property type="entry name" value="Thiolase_N"/>
    <property type="match status" value="1"/>
</dbReference>
<dbReference type="Gene3D" id="3.40.47.10">
    <property type="match status" value="2"/>
</dbReference>
<dbReference type="NCBIfam" id="TIGR01930">
    <property type="entry name" value="AcCoA-C-Actrans"/>
    <property type="match status" value="1"/>
</dbReference>
<feature type="domain" description="Thiolase C-terminal" evidence="14">
    <location>
        <begin position="361"/>
        <end position="479"/>
    </location>
</feature>
<evidence type="ECO:0000256" key="11">
    <source>
        <dbReference type="ARBA" id="ARBA00047605"/>
    </source>
</evidence>
<comment type="similarity">
    <text evidence="3 12">Belongs to the thiolase-like superfamily. Thiolase family.</text>
</comment>
<keyword evidence="16" id="KW-1185">Reference proteome</keyword>
<dbReference type="GO" id="GO:0010124">
    <property type="term" value="P:phenylacetate catabolic process"/>
    <property type="evidence" value="ECO:0007669"/>
    <property type="project" value="TreeGrafter"/>
</dbReference>
<dbReference type="InterPro" id="IPR020616">
    <property type="entry name" value="Thiolase_N"/>
</dbReference>